<keyword evidence="11" id="KW-1185">Reference proteome</keyword>
<feature type="transmembrane region" description="Helical" evidence="8">
    <location>
        <begin position="306"/>
        <end position="329"/>
    </location>
</feature>
<dbReference type="PANTHER" id="PTHR42718">
    <property type="entry name" value="MAJOR FACILITATOR SUPERFAMILY MULTIDRUG TRANSPORTER MFSC"/>
    <property type="match status" value="1"/>
</dbReference>
<dbReference type="InterPro" id="IPR036259">
    <property type="entry name" value="MFS_trans_sf"/>
</dbReference>
<evidence type="ECO:0000256" key="4">
    <source>
        <dbReference type="ARBA" id="ARBA00022692"/>
    </source>
</evidence>
<dbReference type="InterPro" id="IPR020846">
    <property type="entry name" value="MFS_dom"/>
</dbReference>
<evidence type="ECO:0000256" key="3">
    <source>
        <dbReference type="ARBA" id="ARBA00022475"/>
    </source>
</evidence>
<feature type="transmembrane region" description="Helical" evidence="8">
    <location>
        <begin position="341"/>
        <end position="360"/>
    </location>
</feature>
<accession>A0ABQ6I1X3</accession>
<feature type="transmembrane region" description="Helical" evidence="8">
    <location>
        <begin position="87"/>
        <end position="106"/>
    </location>
</feature>
<evidence type="ECO:0000313" key="11">
    <source>
        <dbReference type="Proteomes" id="UP001157091"/>
    </source>
</evidence>
<feature type="transmembrane region" description="Helical" evidence="8">
    <location>
        <begin position="112"/>
        <end position="134"/>
    </location>
</feature>
<keyword evidence="5 8" id="KW-1133">Transmembrane helix</keyword>
<feature type="transmembrane region" description="Helical" evidence="8">
    <location>
        <begin position="237"/>
        <end position="256"/>
    </location>
</feature>
<evidence type="ECO:0000256" key="6">
    <source>
        <dbReference type="ARBA" id="ARBA00023136"/>
    </source>
</evidence>
<evidence type="ECO:0000256" key="7">
    <source>
        <dbReference type="SAM" id="MobiDB-lite"/>
    </source>
</evidence>
<dbReference type="PROSITE" id="PS50850">
    <property type="entry name" value="MFS"/>
    <property type="match status" value="1"/>
</dbReference>
<dbReference type="Gene3D" id="1.20.1720.10">
    <property type="entry name" value="Multidrug resistance protein D"/>
    <property type="match status" value="1"/>
</dbReference>
<dbReference type="PANTHER" id="PTHR42718:SF46">
    <property type="entry name" value="BLR6921 PROTEIN"/>
    <property type="match status" value="1"/>
</dbReference>
<keyword evidence="2" id="KW-0813">Transport</keyword>
<feature type="transmembrane region" description="Helical" evidence="8">
    <location>
        <begin position="57"/>
        <end position="75"/>
    </location>
</feature>
<dbReference type="InterPro" id="IPR011701">
    <property type="entry name" value="MFS"/>
</dbReference>
<dbReference type="RefSeq" id="WP_284293105.1">
    <property type="nucleotide sequence ID" value="NZ_BSUK01000001.1"/>
</dbReference>
<gene>
    <name evidence="10" type="ORF">GCM10025864_20150</name>
</gene>
<sequence>MSATAASPARPARMSSRERLALAVLLTAAFTLAVDFSILTVALPQIGRDVGIATEHLQWISTTYALCAAGLTLLFGRVSDRVGRRCLFLVGMALLGAASLCGGLAGDPATLLAARAAQGTATAMVTPSALSLLTTTFPEGPSRDRALGLNGSLMAAGFTTGAILGGVLTGVLSWRWAFFVNVAVAVVVLAVAPAVLRENRSERRPRVDLAGAATVSLALVAIVCAATTAGASGWTSPVVWAGLAAAAVLLVLFWLVEWRVSEPLIALKVLAERHVAWGNVAGLLAFATETSLVFPLTLYLQDVLGLPPLAAGLSFGVLGTGTVVGGLLASRVIARTDAKRAIVAGFGVQALATIPLAFVGDSRAWVVPCWRSRSWAGSRTSSRSSVTSSPRRQACPTRSRGSRPGW</sequence>
<comment type="caution">
    <text evidence="10">The sequence shown here is derived from an EMBL/GenBank/DDBJ whole genome shotgun (WGS) entry which is preliminary data.</text>
</comment>
<keyword evidence="4 8" id="KW-0812">Transmembrane</keyword>
<name>A0ABQ6I1X3_9MICO</name>
<protein>
    <recommendedName>
        <fullName evidence="9">Major facilitator superfamily (MFS) profile domain-containing protein</fullName>
    </recommendedName>
</protein>
<proteinExistence type="predicted"/>
<organism evidence="10 11">
    <name type="scientific">Luteimicrobium album</name>
    <dbReference type="NCBI Taxonomy" id="1054550"/>
    <lineage>
        <taxon>Bacteria</taxon>
        <taxon>Bacillati</taxon>
        <taxon>Actinomycetota</taxon>
        <taxon>Actinomycetes</taxon>
        <taxon>Micrococcales</taxon>
        <taxon>Luteimicrobium</taxon>
    </lineage>
</organism>
<feature type="transmembrane region" description="Helical" evidence="8">
    <location>
        <begin position="174"/>
        <end position="196"/>
    </location>
</feature>
<dbReference type="EMBL" id="BSUK01000001">
    <property type="protein sequence ID" value="GMA24256.1"/>
    <property type="molecule type" value="Genomic_DNA"/>
</dbReference>
<dbReference type="SUPFAM" id="SSF103473">
    <property type="entry name" value="MFS general substrate transporter"/>
    <property type="match status" value="2"/>
</dbReference>
<feature type="region of interest" description="Disordered" evidence="7">
    <location>
        <begin position="376"/>
        <end position="406"/>
    </location>
</feature>
<keyword evidence="6 8" id="KW-0472">Membrane</keyword>
<evidence type="ECO:0000259" key="9">
    <source>
        <dbReference type="PROSITE" id="PS50850"/>
    </source>
</evidence>
<feature type="transmembrane region" description="Helical" evidence="8">
    <location>
        <begin position="208"/>
        <end position="231"/>
    </location>
</feature>
<reference evidence="11" key="1">
    <citation type="journal article" date="2019" name="Int. J. Syst. Evol. Microbiol.">
        <title>The Global Catalogue of Microorganisms (GCM) 10K type strain sequencing project: providing services to taxonomists for standard genome sequencing and annotation.</title>
        <authorList>
            <consortium name="The Broad Institute Genomics Platform"/>
            <consortium name="The Broad Institute Genome Sequencing Center for Infectious Disease"/>
            <person name="Wu L."/>
            <person name="Ma J."/>
        </authorList>
    </citation>
    <scope>NUCLEOTIDE SEQUENCE [LARGE SCALE GENOMIC DNA]</scope>
    <source>
        <strain evidence="11">NBRC 106348</strain>
    </source>
</reference>
<dbReference type="CDD" id="cd17321">
    <property type="entry name" value="MFS_MMR_MDR_like"/>
    <property type="match status" value="1"/>
</dbReference>
<evidence type="ECO:0000256" key="8">
    <source>
        <dbReference type="SAM" id="Phobius"/>
    </source>
</evidence>
<feature type="domain" description="Major facilitator superfamily (MFS) profile" evidence="9">
    <location>
        <begin position="21"/>
        <end position="406"/>
    </location>
</feature>
<dbReference type="Pfam" id="PF07690">
    <property type="entry name" value="MFS_1"/>
    <property type="match status" value="1"/>
</dbReference>
<comment type="subcellular location">
    <subcellularLocation>
        <location evidence="1">Cell membrane</location>
        <topology evidence="1">Multi-pass membrane protein</topology>
    </subcellularLocation>
</comment>
<keyword evidence="3" id="KW-1003">Cell membrane</keyword>
<evidence type="ECO:0000256" key="2">
    <source>
        <dbReference type="ARBA" id="ARBA00022448"/>
    </source>
</evidence>
<feature type="transmembrane region" description="Helical" evidence="8">
    <location>
        <begin position="277"/>
        <end position="300"/>
    </location>
</feature>
<feature type="compositionally biased region" description="Low complexity" evidence="7">
    <location>
        <begin position="376"/>
        <end position="392"/>
    </location>
</feature>
<evidence type="ECO:0000313" key="10">
    <source>
        <dbReference type="EMBL" id="GMA24256.1"/>
    </source>
</evidence>
<evidence type="ECO:0000256" key="1">
    <source>
        <dbReference type="ARBA" id="ARBA00004651"/>
    </source>
</evidence>
<evidence type="ECO:0000256" key="5">
    <source>
        <dbReference type="ARBA" id="ARBA00022989"/>
    </source>
</evidence>
<dbReference type="Gene3D" id="1.20.1250.20">
    <property type="entry name" value="MFS general substrate transporter like domains"/>
    <property type="match status" value="1"/>
</dbReference>
<dbReference type="Proteomes" id="UP001157091">
    <property type="component" value="Unassembled WGS sequence"/>
</dbReference>
<feature type="transmembrane region" description="Helical" evidence="8">
    <location>
        <begin position="146"/>
        <end position="168"/>
    </location>
</feature>